<dbReference type="KEGG" id="cpi:Cpin_5215"/>
<accession>A0A979GXS8</accession>
<dbReference type="Gene3D" id="3.40.30.10">
    <property type="entry name" value="Glutaredoxin"/>
    <property type="match status" value="1"/>
</dbReference>
<sequence length="336" mass="38573">MISSSMRTYKMKTLWWATCFIFFLSTCQAQNQQMKTNNPLLCDPENGICEMPGTNIEATFTTSAIKDKPVKLIYFTDPICSSCWGIEPQLRKLKMEYGQYIDIEYRMGGLLPDWSYNSGGISKPSDVAHHWDEVSRYYQMPIDGDVWLEDPLSSSYPPSIAFKAAQLQDEQKAQLFLRRIKEMVFLEKKNITKWEHLSQAASATGLDTTRLKTDIEAVGVQRFQEDLAISRQYGVRGFPTIFVTDNKGHQEKIYGSKSYAVFEDCIRKLLPTAEKKAVSPDWETLFSTFRTLTSREFAELSGQGIPESEMLLEDLHRKQQLEKLPTKNGALWISKY</sequence>
<dbReference type="SUPFAM" id="SSF52833">
    <property type="entry name" value="Thioredoxin-like"/>
    <property type="match status" value="1"/>
</dbReference>
<gene>
    <name evidence="2" type="ordered locus">Cpin_5215</name>
</gene>
<evidence type="ECO:0000256" key="1">
    <source>
        <dbReference type="SAM" id="SignalP"/>
    </source>
</evidence>
<dbReference type="PANTHER" id="PTHR13887">
    <property type="entry name" value="GLUTATHIONE S-TRANSFERASE KAPPA"/>
    <property type="match status" value="1"/>
</dbReference>
<dbReference type="Pfam" id="PF13743">
    <property type="entry name" value="Thioredoxin_5"/>
    <property type="match status" value="1"/>
</dbReference>
<evidence type="ECO:0000313" key="2">
    <source>
        <dbReference type="EMBL" id="ACU62646.1"/>
    </source>
</evidence>
<feature type="chain" id="PRO_5037883773" description="DsbA family dithiol-disulfide isomerase" evidence="1">
    <location>
        <begin position="30"/>
        <end position="336"/>
    </location>
</feature>
<keyword evidence="1" id="KW-0732">Signal</keyword>
<dbReference type="AlphaFoldDB" id="A0A979GXS8"/>
<proteinExistence type="predicted"/>
<reference evidence="3" key="1">
    <citation type="submission" date="2009-08" db="EMBL/GenBank/DDBJ databases">
        <title>The complete genome of Chitinophaga pinensis DSM 2588.</title>
        <authorList>
            <consortium name="US DOE Joint Genome Institute (JGI-PGF)"/>
            <person name="Lucas S."/>
            <person name="Copeland A."/>
            <person name="Lapidus A."/>
            <person name="Glavina del Rio T."/>
            <person name="Dalin E."/>
            <person name="Tice H."/>
            <person name="Bruce D."/>
            <person name="Goodwin L."/>
            <person name="Pitluck S."/>
            <person name="Kyrpides N."/>
            <person name="Mavromatis K."/>
            <person name="Ivanova N."/>
            <person name="Mikhailova N."/>
            <person name="Sims D."/>
            <person name="Meinche L."/>
            <person name="Brettin T."/>
            <person name="Detter J.C."/>
            <person name="Han C."/>
            <person name="Larimer F."/>
            <person name="Land M."/>
            <person name="Hauser L."/>
            <person name="Markowitz V."/>
            <person name="Cheng J.-F."/>
            <person name="Hugenholtz P."/>
            <person name="Woyke T."/>
            <person name="Wu D."/>
            <person name="Spring S."/>
            <person name="Klenk H.-P."/>
            <person name="Eisen J.A."/>
        </authorList>
    </citation>
    <scope>NUCLEOTIDE SEQUENCE [LARGE SCALE GENOMIC DNA]</scope>
    <source>
        <strain evidence="3">ATCC 43595 / DSM 2588 / LMG 13176 / NBRC 15968 / NCIMB 11800 / UQM 2034</strain>
    </source>
</reference>
<feature type="signal peptide" evidence="1">
    <location>
        <begin position="1"/>
        <end position="29"/>
    </location>
</feature>
<dbReference type="EMBL" id="CP001699">
    <property type="protein sequence ID" value="ACU62646.1"/>
    <property type="molecule type" value="Genomic_DNA"/>
</dbReference>
<protein>
    <recommendedName>
        <fullName evidence="4">DsbA family dithiol-disulfide isomerase</fullName>
    </recommendedName>
</protein>
<dbReference type="CDD" id="cd03025">
    <property type="entry name" value="DsbA_FrnE_like"/>
    <property type="match status" value="1"/>
</dbReference>
<dbReference type="Proteomes" id="UP000002215">
    <property type="component" value="Chromosome"/>
</dbReference>
<dbReference type="InterPro" id="IPR036249">
    <property type="entry name" value="Thioredoxin-like_sf"/>
</dbReference>
<evidence type="ECO:0000313" key="3">
    <source>
        <dbReference type="Proteomes" id="UP000002215"/>
    </source>
</evidence>
<reference evidence="2 3" key="2">
    <citation type="journal article" date="2010" name="Stand. Genomic Sci.">
        <title>Complete genome sequence of Chitinophaga pinensis type strain (UQM 2034).</title>
        <authorList>
            <person name="Glavina Del Rio T."/>
            <person name="Abt B."/>
            <person name="Spring S."/>
            <person name="Lapidus A."/>
            <person name="Nolan M."/>
            <person name="Tice H."/>
            <person name="Copeland A."/>
            <person name="Cheng J.F."/>
            <person name="Chen F."/>
            <person name="Bruce D."/>
            <person name="Goodwin L."/>
            <person name="Pitluck S."/>
            <person name="Ivanova N."/>
            <person name="Mavromatis K."/>
            <person name="Mikhailova N."/>
            <person name="Pati A."/>
            <person name="Chen A."/>
            <person name="Palaniappan K."/>
            <person name="Land M."/>
            <person name="Hauser L."/>
            <person name="Chang Y.J."/>
            <person name="Jeffries C.D."/>
            <person name="Chain P."/>
            <person name="Saunders E."/>
            <person name="Detter J.C."/>
            <person name="Brettin T."/>
            <person name="Rohde M."/>
            <person name="Goker M."/>
            <person name="Bristow J."/>
            <person name="Eisen J.A."/>
            <person name="Markowitz V."/>
            <person name="Hugenholtz P."/>
            <person name="Kyrpides N.C."/>
            <person name="Klenk H.P."/>
            <person name="Lucas S."/>
        </authorList>
    </citation>
    <scope>NUCLEOTIDE SEQUENCE [LARGE SCALE GENOMIC DNA]</scope>
    <source>
        <strain evidence="3">ATCC 43595 / DSM 2588 / LMG 13176 / NBRC 15968 / NCIMB 11800 / UQM 2034</strain>
    </source>
</reference>
<dbReference type="PANTHER" id="PTHR13887:SF47">
    <property type="entry name" value="CLPXP ADAPTER PROTEIN SPXH"/>
    <property type="match status" value="1"/>
</dbReference>
<name>A0A979GXS8_CHIPD</name>
<dbReference type="Gene3D" id="1.10.472.60">
    <property type="entry name" value="putative protein disulfide isomerase domain"/>
    <property type="match status" value="1"/>
</dbReference>
<evidence type="ECO:0008006" key="4">
    <source>
        <dbReference type="Google" id="ProtNLM"/>
    </source>
</evidence>
<organism evidence="2 3">
    <name type="scientific">Chitinophaga pinensis (strain ATCC 43595 / DSM 2588 / LMG 13176 / NBRC 15968 / NCIMB 11800 / UQM 2034)</name>
    <dbReference type="NCBI Taxonomy" id="485918"/>
    <lineage>
        <taxon>Bacteria</taxon>
        <taxon>Pseudomonadati</taxon>
        <taxon>Bacteroidota</taxon>
        <taxon>Chitinophagia</taxon>
        <taxon>Chitinophagales</taxon>
        <taxon>Chitinophagaceae</taxon>
        <taxon>Chitinophaga</taxon>
    </lineage>
</organism>